<evidence type="ECO:0000313" key="13">
    <source>
        <dbReference type="EMBL" id="CAH3037242.1"/>
    </source>
</evidence>
<evidence type="ECO:0000256" key="3">
    <source>
        <dbReference type="ARBA" id="ARBA00008090"/>
    </source>
</evidence>
<dbReference type="PANTHER" id="PTHR13551:SF1">
    <property type="entry name" value="MEMBRANE PROTEIN BRI3"/>
    <property type="match status" value="1"/>
</dbReference>
<organism evidence="13 14">
    <name type="scientific">Porites lobata</name>
    <dbReference type="NCBI Taxonomy" id="104759"/>
    <lineage>
        <taxon>Eukaryota</taxon>
        <taxon>Metazoa</taxon>
        <taxon>Cnidaria</taxon>
        <taxon>Anthozoa</taxon>
        <taxon>Hexacorallia</taxon>
        <taxon>Scleractinia</taxon>
        <taxon>Fungiina</taxon>
        <taxon>Poritidae</taxon>
        <taxon>Porites</taxon>
    </lineage>
</organism>
<evidence type="ECO:0000256" key="10">
    <source>
        <dbReference type="ARBA" id="ARBA00035449"/>
    </source>
</evidence>
<evidence type="ECO:0000256" key="8">
    <source>
        <dbReference type="ARBA" id="ARBA00023228"/>
    </source>
</evidence>
<evidence type="ECO:0000256" key="1">
    <source>
        <dbReference type="ARBA" id="ARBA00004155"/>
    </source>
</evidence>
<protein>
    <recommendedName>
        <fullName evidence="9">Membrane protein BRI3</fullName>
    </recommendedName>
    <alternativeName>
        <fullName evidence="10">Brain protein I3</fullName>
    </alternativeName>
</protein>
<dbReference type="PANTHER" id="PTHR13551">
    <property type="entry name" value="BRAIN PROTEIN I3"/>
    <property type="match status" value="1"/>
</dbReference>
<comment type="subunit">
    <text evidence="11">Interacts with BRI3BP. Interacts with MGAT1 and IFITM3.</text>
</comment>
<dbReference type="Pfam" id="PF10164">
    <property type="entry name" value="BRI3"/>
    <property type="match status" value="1"/>
</dbReference>
<dbReference type="EMBL" id="CALNXK010000005">
    <property type="protein sequence ID" value="CAH3037242.1"/>
    <property type="molecule type" value="Genomic_DNA"/>
</dbReference>
<evidence type="ECO:0000256" key="2">
    <source>
        <dbReference type="ARBA" id="ARBA00004556"/>
    </source>
</evidence>
<comment type="subcellular location">
    <subcellularLocation>
        <location evidence="2">Cytoplasm</location>
        <location evidence="2">Perinuclear region</location>
    </subcellularLocation>
    <subcellularLocation>
        <location evidence="1">Lysosome membrane</location>
        <topology evidence="1">Multi-pass membrane protein</topology>
    </subcellularLocation>
</comment>
<keyword evidence="7 12" id="KW-0472">Membrane</keyword>
<keyword evidence="14" id="KW-1185">Reference proteome</keyword>
<evidence type="ECO:0000256" key="4">
    <source>
        <dbReference type="ARBA" id="ARBA00022490"/>
    </source>
</evidence>
<evidence type="ECO:0000256" key="9">
    <source>
        <dbReference type="ARBA" id="ARBA00035284"/>
    </source>
</evidence>
<gene>
    <name evidence="13" type="ORF">PLOB_00035471</name>
</gene>
<feature type="transmembrane region" description="Helical" evidence="12">
    <location>
        <begin position="77"/>
        <end position="97"/>
    </location>
</feature>
<accession>A0ABN8MWC4</accession>
<keyword evidence="8" id="KW-0458">Lysosome</keyword>
<keyword evidence="6 12" id="KW-1133">Transmembrane helix</keyword>
<evidence type="ECO:0000256" key="7">
    <source>
        <dbReference type="ARBA" id="ARBA00023136"/>
    </source>
</evidence>
<keyword evidence="4" id="KW-0963">Cytoplasm</keyword>
<evidence type="ECO:0000313" key="14">
    <source>
        <dbReference type="Proteomes" id="UP001159405"/>
    </source>
</evidence>
<evidence type="ECO:0000256" key="5">
    <source>
        <dbReference type="ARBA" id="ARBA00022692"/>
    </source>
</evidence>
<comment type="caution">
    <text evidence="13">The sequence shown here is derived from an EMBL/GenBank/DDBJ whole genome shotgun (WGS) entry which is preliminary data.</text>
</comment>
<sequence>MSAPPPYKPADGQWSYQAGQPVVITNEPAPAYVPSYQGGAPPVYQTTPIIAAPTTYVYVRGNCPACHLGNLQDEFTPLGICLAICFFPLGLLCCLLLTEKRCNHCGMTYA</sequence>
<reference evidence="13 14" key="1">
    <citation type="submission" date="2022-05" db="EMBL/GenBank/DDBJ databases">
        <authorList>
            <consortium name="Genoscope - CEA"/>
            <person name="William W."/>
        </authorList>
    </citation>
    <scope>NUCLEOTIDE SEQUENCE [LARGE SCALE GENOMIC DNA]</scope>
</reference>
<dbReference type="Proteomes" id="UP001159405">
    <property type="component" value="Unassembled WGS sequence"/>
</dbReference>
<proteinExistence type="inferred from homology"/>
<evidence type="ECO:0000256" key="12">
    <source>
        <dbReference type="SAM" id="Phobius"/>
    </source>
</evidence>
<evidence type="ECO:0000256" key="6">
    <source>
        <dbReference type="ARBA" id="ARBA00022989"/>
    </source>
</evidence>
<name>A0ABN8MWC4_9CNID</name>
<keyword evidence="5 12" id="KW-0812">Transmembrane</keyword>
<comment type="similarity">
    <text evidence="3">Belongs to the BRI3 family.</text>
</comment>
<evidence type="ECO:0000256" key="11">
    <source>
        <dbReference type="ARBA" id="ARBA00046593"/>
    </source>
</evidence>
<dbReference type="InterPro" id="IPR019317">
    <property type="entry name" value="BRI3"/>
</dbReference>